<dbReference type="InterPro" id="IPR037923">
    <property type="entry name" value="HTH-like"/>
</dbReference>
<feature type="domain" description="HTH araC/xylS-type" evidence="4">
    <location>
        <begin position="191"/>
        <end position="289"/>
    </location>
</feature>
<evidence type="ECO:0000256" key="1">
    <source>
        <dbReference type="ARBA" id="ARBA00023015"/>
    </source>
</evidence>
<keyword evidence="2" id="KW-0238">DNA-binding</keyword>
<name>A0AA42CAB2_9BACT</name>
<dbReference type="Pfam" id="PF12833">
    <property type="entry name" value="HTH_18"/>
    <property type="match status" value="1"/>
</dbReference>
<dbReference type="Gene3D" id="1.10.10.60">
    <property type="entry name" value="Homeodomain-like"/>
    <property type="match status" value="1"/>
</dbReference>
<evidence type="ECO:0000259" key="4">
    <source>
        <dbReference type="PROSITE" id="PS01124"/>
    </source>
</evidence>
<dbReference type="PROSITE" id="PS01124">
    <property type="entry name" value="HTH_ARAC_FAMILY_2"/>
    <property type="match status" value="1"/>
</dbReference>
<dbReference type="InterPro" id="IPR018060">
    <property type="entry name" value="HTH_AraC"/>
</dbReference>
<dbReference type="Proteomes" id="UP001163821">
    <property type="component" value="Unassembled WGS sequence"/>
</dbReference>
<dbReference type="SMART" id="SM00342">
    <property type="entry name" value="HTH_ARAC"/>
    <property type="match status" value="1"/>
</dbReference>
<dbReference type="SUPFAM" id="SSF51215">
    <property type="entry name" value="Regulatory protein AraC"/>
    <property type="match status" value="1"/>
</dbReference>
<evidence type="ECO:0000256" key="2">
    <source>
        <dbReference type="ARBA" id="ARBA00023125"/>
    </source>
</evidence>
<dbReference type="PANTHER" id="PTHR43280">
    <property type="entry name" value="ARAC-FAMILY TRANSCRIPTIONAL REGULATOR"/>
    <property type="match status" value="1"/>
</dbReference>
<gene>
    <name evidence="5" type="ORF">N2K84_11000</name>
</gene>
<dbReference type="SUPFAM" id="SSF46689">
    <property type="entry name" value="Homeodomain-like"/>
    <property type="match status" value="1"/>
</dbReference>
<dbReference type="RefSeq" id="WP_282591862.1">
    <property type="nucleotide sequence ID" value="NZ_JAPAAF010000014.1"/>
</dbReference>
<proteinExistence type="predicted"/>
<keyword evidence="1" id="KW-0805">Transcription regulation</keyword>
<dbReference type="InterPro" id="IPR009057">
    <property type="entry name" value="Homeodomain-like_sf"/>
</dbReference>
<evidence type="ECO:0000256" key="3">
    <source>
        <dbReference type="ARBA" id="ARBA00023163"/>
    </source>
</evidence>
<dbReference type="Pfam" id="PF02311">
    <property type="entry name" value="AraC_binding"/>
    <property type="match status" value="1"/>
</dbReference>
<dbReference type="AlphaFoldDB" id="A0AA42CAB2"/>
<sequence length="293" mass="34046">MHNEITTYGLTDLNGAPVEFILKDMGALYEAATGEADRPHRHDYFTILLIEKASGKHIIDFQEYQLFDHCLYFIYPGQVHQLIASEKPTGWVLNFSKSFLVHNNISDQMINDVYLFNKHGETPPLPVNETDFQNYKNLVWQISQYRDLELDYKNEAMGALLKLILIHSNTHCTLHKEKNPQRLEAGNQLVRRFKKLIDLHYKELHKVSDYADKLLVTSDYLNKSVKSLTGKSAKEYILERILVEAKRVLLFTELSNKELAFELGFEEPAHFSNFFKKYNGLSPIDFRNSARQS</sequence>
<comment type="caution">
    <text evidence="5">The sequence shown here is derived from an EMBL/GenBank/DDBJ whole genome shotgun (WGS) entry which is preliminary data.</text>
</comment>
<keyword evidence="3" id="KW-0804">Transcription</keyword>
<organism evidence="5 6">
    <name type="scientific">Gaoshiqia sediminis</name>
    <dbReference type="NCBI Taxonomy" id="2986998"/>
    <lineage>
        <taxon>Bacteria</taxon>
        <taxon>Pseudomonadati</taxon>
        <taxon>Bacteroidota</taxon>
        <taxon>Bacteroidia</taxon>
        <taxon>Marinilabiliales</taxon>
        <taxon>Prolixibacteraceae</taxon>
        <taxon>Gaoshiqia</taxon>
    </lineage>
</organism>
<dbReference type="PANTHER" id="PTHR43280:SF32">
    <property type="entry name" value="TRANSCRIPTIONAL REGULATORY PROTEIN"/>
    <property type="match status" value="1"/>
</dbReference>
<dbReference type="InterPro" id="IPR014710">
    <property type="entry name" value="RmlC-like_jellyroll"/>
</dbReference>
<accession>A0AA42CAB2</accession>
<dbReference type="EMBL" id="JAPAAF010000014">
    <property type="protein sequence ID" value="MCW0483260.1"/>
    <property type="molecule type" value="Genomic_DNA"/>
</dbReference>
<dbReference type="InterPro" id="IPR003313">
    <property type="entry name" value="AraC-bd"/>
</dbReference>
<evidence type="ECO:0000313" key="6">
    <source>
        <dbReference type="Proteomes" id="UP001163821"/>
    </source>
</evidence>
<protein>
    <submittedName>
        <fullName evidence="5">Helix-turn-helix transcriptional regulator</fullName>
    </submittedName>
</protein>
<dbReference type="GO" id="GO:0003700">
    <property type="term" value="F:DNA-binding transcription factor activity"/>
    <property type="evidence" value="ECO:0007669"/>
    <property type="project" value="InterPro"/>
</dbReference>
<keyword evidence="6" id="KW-1185">Reference proteome</keyword>
<evidence type="ECO:0000313" key="5">
    <source>
        <dbReference type="EMBL" id="MCW0483260.1"/>
    </source>
</evidence>
<dbReference type="GO" id="GO:0043565">
    <property type="term" value="F:sequence-specific DNA binding"/>
    <property type="evidence" value="ECO:0007669"/>
    <property type="project" value="InterPro"/>
</dbReference>
<reference evidence="5" key="1">
    <citation type="submission" date="2022-10" db="EMBL/GenBank/DDBJ databases">
        <title>Gaoshiqiia sediminis gen. nov., sp. nov., isolated from coastal sediment.</title>
        <authorList>
            <person name="Yu W.X."/>
            <person name="Mu D.S."/>
            <person name="Du J.Z."/>
            <person name="Liang Y.Q."/>
        </authorList>
    </citation>
    <scope>NUCLEOTIDE SEQUENCE</scope>
    <source>
        <strain evidence="5">A06</strain>
    </source>
</reference>
<dbReference type="Gene3D" id="2.60.120.10">
    <property type="entry name" value="Jelly Rolls"/>
    <property type="match status" value="1"/>
</dbReference>